<evidence type="ECO:0000256" key="1">
    <source>
        <dbReference type="SAM" id="Phobius"/>
    </source>
</evidence>
<dbReference type="OrthoDB" id="2063837at2"/>
<gene>
    <name evidence="2" type="ORF">ASU35_07260</name>
</gene>
<comment type="caution">
    <text evidence="2">The sequence shown here is derived from an EMBL/GenBank/DDBJ whole genome shotgun (WGS) entry which is preliminary data.</text>
</comment>
<evidence type="ECO:0000313" key="3">
    <source>
        <dbReference type="Proteomes" id="UP000054874"/>
    </source>
</evidence>
<keyword evidence="1" id="KW-0472">Membrane</keyword>
<sequence>MLSMIFLALYYFFIILEGVLFLYIISVWFPGSAIRRVLYELLQPIFSLIQLLLKHSVFKSGLGDFSPMIALLLFSYLQTLFYQLSSY</sequence>
<keyword evidence="3" id="KW-1185">Reference proteome</keyword>
<keyword evidence="1" id="KW-0812">Transmembrane</keyword>
<keyword evidence="1" id="KW-1133">Transmembrane helix</keyword>
<dbReference type="AlphaFoldDB" id="A0A0V8QHM8"/>
<evidence type="ECO:0000313" key="2">
    <source>
        <dbReference type="EMBL" id="KSV59930.1"/>
    </source>
</evidence>
<evidence type="ECO:0008006" key="4">
    <source>
        <dbReference type="Google" id="ProtNLM"/>
    </source>
</evidence>
<feature type="transmembrane region" description="Helical" evidence="1">
    <location>
        <begin position="6"/>
        <end position="25"/>
    </location>
</feature>
<proteinExistence type="predicted"/>
<name>A0A0V8QHM8_9FIRM</name>
<dbReference type="EMBL" id="LNAM01000068">
    <property type="protein sequence ID" value="KSV59930.1"/>
    <property type="molecule type" value="Genomic_DNA"/>
</dbReference>
<feature type="transmembrane region" description="Helical" evidence="1">
    <location>
        <begin position="65"/>
        <end position="84"/>
    </location>
</feature>
<organism evidence="2 3">
    <name type="scientific">Acetivibrio ethanolgignens</name>
    <dbReference type="NCBI Taxonomy" id="290052"/>
    <lineage>
        <taxon>Bacteria</taxon>
        <taxon>Bacillati</taxon>
        <taxon>Bacillota</taxon>
        <taxon>Clostridia</taxon>
        <taxon>Eubacteriales</taxon>
        <taxon>Oscillospiraceae</taxon>
        <taxon>Acetivibrio</taxon>
    </lineage>
</organism>
<dbReference type="Proteomes" id="UP000054874">
    <property type="component" value="Unassembled WGS sequence"/>
</dbReference>
<reference evidence="2 3" key="1">
    <citation type="submission" date="2015-11" db="EMBL/GenBank/DDBJ databases">
        <title>Butyribacter intestini gen. nov., sp. nov., a butyric acid-producing bacterium of the family Lachnospiraceae isolated from the human faeces.</title>
        <authorList>
            <person name="Zou Y."/>
            <person name="Xue W."/>
            <person name="Luo G."/>
            <person name="Lv M."/>
        </authorList>
    </citation>
    <scope>NUCLEOTIDE SEQUENCE [LARGE SCALE GENOMIC DNA]</scope>
    <source>
        <strain evidence="2 3">ACET-33324</strain>
    </source>
</reference>
<accession>A0A0V8QHM8</accession>
<protein>
    <recommendedName>
        <fullName evidence="4">YggT family protein</fullName>
    </recommendedName>
</protein>
<dbReference type="RefSeq" id="WP_058351822.1">
    <property type="nucleotide sequence ID" value="NZ_CABMMD010000068.1"/>
</dbReference>
<dbReference type="STRING" id="290052.ASU35_07260"/>